<evidence type="ECO:0000313" key="1">
    <source>
        <dbReference type="EMBL" id="RFM33553.1"/>
    </source>
</evidence>
<comment type="caution">
    <text evidence="1">The sequence shown here is derived from an EMBL/GenBank/DDBJ whole genome shotgun (WGS) entry which is preliminary data.</text>
</comment>
<dbReference type="Proteomes" id="UP000261174">
    <property type="component" value="Unassembled WGS sequence"/>
</dbReference>
<name>A0A3E1P045_9BACT</name>
<keyword evidence="2" id="KW-1185">Reference proteome</keyword>
<reference evidence="1 2" key="1">
    <citation type="submission" date="2018-08" db="EMBL/GenBank/DDBJ databases">
        <title>Chitinophaga sp. K20C18050901, a novel bacterium isolated from forest soil.</title>
        <authorList>
            <person name="Wang C."/>
        </authorList>
    </citation>
    <scope>NUCLEOTIDE SEQUENCE [LARGE SCALE GENOMIC DNA]</scope>
    <source>
        <strain evidence="1 2">K20C18050901</strain>
    </source>
</reference>
<dbReference type="EMBL" id="QTJV01000006">
    <property type="protein sequence ID" value="RFM33553.1"/>
    <property type="molecule type" value="Genomic_DNA"/>
</dbReference>
<organism evidence="1 2">
    <name type="scientific">Chitinophaga silvisoli</name>
    <dbReference type="NCBI Taxonomy" id="2291814"/>
    <lineage>
        <taxon>Bacteria</taxon>
        <taxon>Pseudomonadati</taxon>
        <taxon>Bacteroidota</taxon>
        <taxon>Chitinophagia</taxon>
        <taxon>Chitinophagales</taxon>
        <taxon>Chitinophagaceae</taxon>
        <taxon>Chitinophaga</taxon>
    </lineage>
</organism>
<dbReference type="AlphaFoldDB" id="A0A3E1P045"/>
<evidence type="ECO:0000313" key="2">
    <source>
        <dbReference type="Proteomes" id="UP000261174"/>
    </source>
</evidence>
<sequence>MSPFLFFIFLMGSMRTSILYAVYEYDTQLFVSAFCENKNRPELHCNGKCQLVKMQKEQRGNSTEKLLKELAAEAMACPIPPCIDFAKQAFTQVDDKMYPVFTHPSYTYLFTDPRKKPPQA</sequence>
<proteinExistence type="predicted"/>
<accession>A0A3E1P045</accession>
<protein>
    <submittedName>
        <fullName evidence="1">Uncharacterized protein</fullName>
    </submittedName>
</protein>
<gene>
    <name evidence="1" type="ORF">DXN04_16470</name>
</gene>